<proteinExistence type="predicted"/>
<accession>A0A075B4G0</accession>
<organism evidence="1 2">
    <name type="scientific">Rozella allomycis (strain CSF55)</name>
    <dbReference type="NCBI Taxonomy" id="988480"/>
    <lineage>
        <taxon>Eukaryota</taxon>
        <taxon>Fungi</taxon>
        <taxon>Fungi incertae sedis</taxon>
        <taxon>Cryptomycota</taxon>
        <taxon>Cryptomycota incertae sedis</taxon>
        <taxon>Rozella</taxon>
    </lineage>
</organism>
<dbReference type="EMBL" id="KE560656">
    <property type="protein sequence ID" value="EPZ36117.1"/>
    <property type="molecule type" value="Genomic_DNA"/>
</dbReference>
<evidence type="ECO:0000313" key="1">
    <source>
        <dbReference type="EMBL" id="EPZ36117.1"/>
    </source>
</evidence>
<protein>
    <submittedName>
        <fullName evidence="1">Uncharacterized protein</fullName>
    </submittedName>
</protein>
<keyword evidence="2" id="KW-1185">Reference proteome</keyword>
<dbReference type="AlphaFoldDB" id="A0A075B4G0"/>
<gene>
    <name evidence="1" type="ORF">O9G_005018</name>
</gene>
<name>A0A075B4G0_ROZAC</name>
<sequence length="60" mass="6740">MTREKVHVLKSDNYNAKASAIEQMQTNGNFSTSKVSDIILRARKRLSSLRDTNGDIVICN</sequence>
<dbReference type="HOGENOM" id="CLU_2943078_0_0_1"/>
<dbReference type="Proteomes" id="UP000030755">
    <property type="component" value="Unassembled WGS sequence"/>
</dbReference>
<reference evidence="1 2" key="1">
    <citation type="journal article" date="2013" name="Curr. Biol.">
        <title>Shared signatures of parasitism and phylogenomics unite Cryptomycota and microsporidia.</title>
        <authorList>
            <person name="James T.Y."/>
            <person name="Pelin A."/>
            <person name="Bonen L."/>
            <person name="Ahrendt S."/>
            <person name="Sain D."/>
            <person name="Corradi N."/>
            <person name="Stajich J.E."/>
        </authorList>
    </citation>
    <scope>NUCLEOTIDE SEQUENCE [LARGE SCALE GENOMIC DNA]</scope>
    <source>
        <strain evidence="1 2">CSF55</strain>
    </source>
</reference>
<evidence type="ECO:0000313" key="2">
    <source>
        <dbReference type="Proteomes" id="UP000030755"/>
    </source>
</evidence>